<accession>A0AAD5T6T9</accession>
<evidence type="ECO:0000256" key="1">
    <source>
        <dbReference type="PROSITE-ProRule" id="PRU00176"/>
    </source>
</evidence>
<evidence type="ECO:0000313" key="4">
    <source>
        <dbReference type="Proteomes" id="UP001211907"/>
    </source>
</evidence>
<dbReference type="AlphaFoldDB" id="A0AAD5T6T9"/>
<proteinExistence type="predicted"/>
<dbReference type="Proteomes" id="UP001211907">
    <property type="component" value="Unassembled WGS sequence"/>
</dbReference>
<dbReference type="SUPFAM" id="SSF54928">
    <property type="entry name" value="RNA-binding domain, RBD"/>
    <property type="match status" value="1"/>
</dbReference>
<reference evidence="3" key="1">
    <citation type="submission" date="2020-05" db="EMBL/GenBank/DDBJ databases">
        <title>Phylogenomic resolution of chytrid fungi.</title>
        <authorList>
            <person name="Stajich J.E."/>
            <person name="Amses K."/>
            <person name="Simmons R."/>
            <person name="Seto K."/>
            <person name="Myers J."/>
            <person name="Bonds A."/>
            <person name="Quandt C.A."/>
            <person name="Barry K."/>
            <person name="Liu P."/>
            <person name="Grigoriev I."/>
            <person name="Longcore J.E."/>
            <person name="James T.Y."/>
        </authorList>
    </citation>
    <scope>NUCLEOTIDE SEQUENCE</scope>
    <source>
        <strain evidence="3">JEL0513</strain>
    </source>
</reference>
<dbReference type="InterPro" id="IPR000504">
    <property type="entry name" value="RRM_dom"/>
</dbReference>
<name>A0AAD5T6T9_9FUNG</name>
<evidence type="ECO:0000259" key="2">
    <source>
        <dbReference type="PROSITE" id="PS50102"/>
    </source>
</evidence>
<dbReference type="InterPro" id="IPR012677">
    <property type="entry name" value="Nucleotide-bd_a/b_plait_sf"/>
</dbReference>
<comment type="caution">
    <text evidence="3">The sequence shown here is derived from an EMBL/GenBank/DDBJ whole genome shotgun (WGS) entry which is preliminary data.</text>
</comment>
<dbReference type="GO" id="GO:0003723">
    <property type="term" value="F:RNA binding"/>
    <property type="evidence" value="ECO:0007669"/>
    <property type="project" value="UniProtKB-UniRule"/>
</dbReference>
<dbReference type="CDD" id="cd00590">
    <property type="entry name" value="RRM_SF"/>
    <property type="match status" value="1"/>
</dbReference>
<keyword evidence="1" id="KW-0694">RNA-binding</keyword>
<dbReference type="PROSITE" id="PS50102">
    <property type="entry name" value="RRM"/>
    <property type="match status" value="1"/>
</dbReference>
<dbReference type="InterPro" id="IPR035979">
    <property type="entry name" value="RBD_domain_sf"/>
</dbReference>
<feature type="non-terminal residue" evidence="3">
    <location>
        <position position="57"/>
    </location>
</feature>
<dbReference type="EMBL" id="JADGJH010000189">
    <property type="protein sequence ID" value="KAJ3134521.1"/>
    <property type="molecule type" value="Genomic_DNA"/>
</dbReference>
<evidence type="ECO:0000313" key="3">
    <source>
        <dbReference type="EMBL" id="KAJ3134521.1"/>
    </source>
</evidence>
<organism evidence="3 4">
    <name type="scientific">Physocladia obscura</name>
    <dbReference type="NCBI Taxonomy" id="109957"/>
    <lineage>
        <taxon>Eukaryota</taxon>
        <taxon>Fungi</taxon>
        <taxon>Fungi incertae sedis</taxon>
        <taxon>Chytridiomycota</taxon>
        <taxon>Chytridiomycota incertae sedis</taxon>
        <taxon>Chytridiomycetes</taxon>
        <taxon>Chytridiales</taxon>
        <taxon>Chytriomycetaceae</taxon>
        <taxon>Physocladia</taxon>
    </lineage>
</organism>
<dbReference type="Pfam" id="PF00076">
    <property type="entry name" value="RRM_1"/>
    <property type="match status" value="1"/>
</dbReference>
<sequence>MSTSVKVSNISTLVSEETLRELFMHLGTIVSIEMLGASQFNANTKEAIVTFADASAA</sequence>
<keyword evidence="4" id="KW-1185">Reference proteome</keyword>
<protein>
    <recommendedName>
        <fullName evidence="2">RRM domain-containing protein</fullName>
    </recommendedName>
</protein>
<dbReference type="Gene3D" id="3.30.70.330">
    <property type="match status" value="1"/>
</dbReference>
<feature type="domain" description="RRM" evidence="2">
    <location>
        <begin position="3"/>
        <end position="57"/>
    </location>
</feature>
<gene>
    <name evidence="3" type="ORF">HK100_003513</name>
</gene>